<evidence type="ECO:0000313" key="3">
    <source>
        <dbReference type="EMBL" id="GAA1723691.1"/>
    </source>
</evidence>
<dbReference type="EMBL" id="BAAAME010000001">
    <property type="protein sequence ID" value="GAA1723691.1"/>
    <property type="molecule type" value="Genomic_DNA"/>
</dbReference>
<protein>
    <submittedName>
        <fullName evidence="3">Arginine deiminase</fullName>
    </submittedName>
</protein>
<name>A0ABP4VE07_9ACTN</name>
<dbReference type="SUPFAM" id="SSF55909">
    <property type="entry name" value="Pentein"/>
    <property type="match status" value="1"/>
</dbReference>
<dbReference type="NCBIfam" id="NF002381">
    <property type="entry name" value="PRK01388.1"/>
    <property type="match status" value="1"/>
</dbReference>
<dbReference type="Gene3D" id="1.10.3930.10">
    <property type="entry name" value="Arginine deiminase"/>
    <property type="match status" value="1"/>
</dbReference>
<evidence type="ECO:0000313" key="4">
    <source>
        <dbReference type="Proteomes" id="UP001501057"/>
    </source>
</evidence>
<comment type="similarity">
    <text evidence="1">Belongs to the arginine deiminase family.</text>
</comment>
<dbReference type="PIRSF" id="PIRSF006356">
    <property type="entry name" value="Arg_deiminase"/>
    <property type="match status" value="1"/>
</dbReference>
<evidence type="ECO:0000256" key="1">
    <source>
        <dbReference type="ARBA" id="ARBA00010206"/>
    </source>
</evidence>
<dbReference type="PANTHER" id="PTHR47271:SF2">
    <property type="entry name" value="ARGININE DEIMINASE"/>
    <property type="match status" value="1"/>
</dbReference>
<accession>A0ABP4VE07</accession>
<dbReference type="Pfam" id="PF02274">
    <property type="entry name" value="ADI"/>
    <property type="match status" value="1"/>
</dbReference>
<sequence>MLHRPGAEIARLTPRNNDALLFDGIPWLGRAQDEHDAFAAALRDHDVEVLYLVELLEQTLESEAAREQVIASTTDALHLGDALQSHLTDWLSDLHPSDLATVLTAGLRNDEVPIRTLVTSLLASDDFVIDPLPNLLFTRDSSVWLPDRVAVTSLAMPARVRETQLTGLVYAHHPRFVGVSLVHGPHLEHVEGGDVLLLAPGVVALGVGERTTPAGAERFARQVLGEGLAHTVLAVPIAQERATMHLDTIVTMVDVDTVVIFPTMADDLEAVTLTLEQDELVVGPRQPFFGAAATAMGIDELRRIDTGLDPVTAEREQWDDGNNTLAIAPRLAVAYERNEQTNARLAEQGVEVVAISGSELGSGRGGPRCMSCPILRDPGAPAPVG</sequence>
<organism evidence="3 4">
    <name type="scientific">Aeromicrobium alkaliterrae</name>
    <dbReference type="NCBI Taxonomy" id="302168"/>
    <lineage>
        <taxon>Bacteria</taxon>
        <taxon>Bacillati</taxon>
        <taxon>Actinomycetota</taxon>
        <taxon>Actinomycetes</taxon>
        <taxon>Propionibacteriales</taxon>
        <taxon>Nocardioidaceae</taxon>
        <taxon>Aeromicrobium</taxon>
    </lineage>
</organism>
<evidence type="ECO:0000256" key="2">
    <source>
        <dbReference type="ARBA" id="ARBA00022801"/>
    </source>
</evidence>
<proteinExistence type="inferred from homology"/>
<dbReference type="PANTHER" id="PTHR47271">
    <property type="entry name" value="ARGININE DEIMINASE"/>
    <property type="match status" value="1"/>
</dbReference>
<comment type="caution">
    <text evidence="3">The sequence shown here is derived from an EMBL/GenBank/DDBJ whole genome shotgun (WGS) entry which is preliminary data.</text>
</comment>
<dbReference type="PRINTS" id="PR01466">
    <property type="entry name" value="ARGDEIMINASE"/>
</dbReference>
<dbReference type="InterPro" id="IPR003876">
    <property type="entry name" value="Arg_deiminase"/>
</dbReference>
<gene>
    <name evidence="3" type="primary">arcA</name>
    <name evidence="3" type="ORF">GCM10009710_00570</name>
</gene>
<dbReference type="Gene3D" id="3.75.10.10">
    <property type="entry name" value="L-arginine/glycine Amidinotransferase, Chain A"/>
    <property type="match status" value="1"/>
</dbReference>
<reference evidence="4" key="1">
    <citation type="journal article" date="2019" name="Int. J. Syst. Evol. Microbiol.">
        <title>The Global Catalogue of Microorganisms (GCM) 10K type strain sequencing project: providing services to taxonomists for standard genome sequencing and annotation.</title>
        <authorList>
            <consortium name="The Broad Institute Genomics Platform"/>
            <consortium name="The Broad Institute Genome Sequencing Center for Infectious Disease"/>
            <person name="Wu L."/>
            <person name="Ma J."/>
        </authorList>
    </citation>
    <scope>NUCLEOTIDE SEQUENCE [LARGE SCALE GENOMIC DNA]</scope>
    <source>
        <strain evidence="4">JCM 13518</strain>
    </source>
</reference>
<dbReference type="Proteomes" id="UP001501057">
    <property type="component" value="Unassembled WGS sequence"/>
</dbReference>
<keyword evidence="2" id="KW-0378">Hydrolase</keyword>
<keyword evidence="4" id="KW-1185">Reference proteome</keyword>